<dbReference type="Pfam" id="PF07521">
    <property type="entry name" value="RMMBL"/>
    <property type="match status" value="1"/>
</dbReference>
<dbReference type="PANTHER" id="PTHR11203">
    <property type="entry name" value="CLEAVAGE AND POLYADENYLATION SPECIFICITY FACTOR FAMILY MEMBER"/>
    <property type="match status" value="1"/>
</dbReference>
<dbReference type="InterPro" id="IPR050698">
    <property type="entry name" value="MBL"/>
</dbReference>
<dbReference type="PANTHER" id="PTHR11203:SF37">
    <property type="entry name" value="INTEGRATOR COMPLEX SUBUNIT 11"/>
    <property type="match status" value="1"/>
</dbReference>
<evidence type="ECO:0000259" key="1">
    <source>
        <dbReference type="Pfam" id="PF07521"/>
    </source>
</evidence>
<evidence type="ECO:0000313" key="2">
    <source>
        <dbReference type="EMBL" id="MDW0110490.1"/>
    </source>
</evidence>
<gene>
    <name evidence="2" type="ORF">QT716_10630</name>
</gene>
<sequence length="239" mass="27027">MKSWARGQLYREFDLDVANAIFITGYQDEENNGRKLLAFVDEESQSLELNGTAHNVKCRIGKYGLSAHADANKMDRFIRTLEPTYTLLVHGDDEARQRLSEVLDTRYNPILVENGETCPFDKRTSGKGVKGKRYTPVNSHAQLKSKVGQVVLYQKEMGGAWKFAICTGIHPKTNTLHCQTFKGKSVRLQMIEVTDFLGNWNGPIDELKQAAQDVTAFSRPFVEVLNWNLAEIGNHSFDQ</sequence>
<protein>
    <submittedName>
        <fullName evidence="2">MBL fold metallo-hydrolase RNA specificity domain-containing protein</fullName>
    </submittedName>
</protein>
<dbReference type="RefSeq" id="WP_317936050.1">
    <property type="nucleotide sequence ID" value="NZ_JAUBDH010000006.1"/>
</dbReference>
<evidence type="ECO:0000313" key="3">
    <source>
        <dbReference type="Proteomes" id="UP001280629"/>
    </source>
</evidence>
<dbReference type="Proteomes" id="UP001280629">
    <property type="component" value="Unassembled WGS sequence"/>
</dbReference>
<proteinExistence type="predicted"/>
<dbReference type="EMBL" id="JAUBDH010000006">
    <property type="protein sequence ID" value="MDW0110490.1"/>
    <property type="molecule type" value="Genomic_DNA"/>
</dbReference>
<dbReference type="SUPFAM" id="SSF56281">
    <property type="entry name" value="Metallo-hydrolase/oxidoreductase"/>
    <property type="match status" value="1"/>
</dbReference>
<dbReference type="InterPro" id="IPR036866">
    <property type="entry name" value="RibonucZ/Hydroxyglut_hydro"/>
</dbReference>
<feature type="domain" description="Zn-dependent metallo-hydrolase RNA specificity" evidence="1">
    <location>
        <begin position="55"/>
        <end position="110"/>
    </location>
</feature>
<name>A0ABU4G0J4_9BACL</name>
<organism evidence="2 3">
    <name type="scientific">Sporosarcina aquimarina</name>
    <dbReference type="NCBI Taxonomy" id="114975"/>
    <lineage>
        <taxon>Bacteria</taxon>
        <taxon>Bacillati</taxon>
        <taxon>Bacillota</taxon>
        <taxon>Bacilli</taxon>
        <taxon>Bacillales</taxon>
        <taxon>Caryophanaceae</taxon>
        <taxon>Sporosarcina</taxon>
    </lineage>
</organism>
<comment type="caution">
    <text evidence="2">The sequence shown here is derived from an EMBL/GenBank/DDBJ whole genome shotgun (WGS) entry which is preliminary data.</text>
</comment>
<reference evidence="2 3" key="1">
    <citation type="submission" date="2023-06" db="EMBL/GenBank/DDBJ databases">
        <title>Sporosarcina sp. nov., isolated from Korean traditional fermented seafood 'Jeotgal'.</title>
        <authorList>
            <person name="Yang A.-I."/>
            <person name="Shin N.-R."/>
        </authorList>
    </citation>
    <scope>NUCLEOTIDE SEQUENCE [LARGE SCALE GENOMIC DNA]</scope>
    <source>
        <strain evidence="2 3">KCTC3840</strain>
    </source>
</reference>
<accession>A0ABU4G0J4</accession>
<keyword evidence="3" id="KW-1185">Reference proteome</keyword>
<dbReference type="InterPro" id="IPR011108">
    <property type="entry name" value="RMMBL"/>
</dbReference>